<name>A0A2P2C858_9ZZZZ</name>
<reference evidence="3" key="1">
    <citation type="submission" date="2015-08" db="EMBL/GenBank/DDBJ databases">
        <authorList>
            <person name="Babu N.S."/>
            <person name="Beckwith C.J."/>
            <person name="Beseler K.G."/>
            <person name="Brison A."/>
            <person name="Carone J.V."/>
            <person name="Caskin T.P."/>
            <person name="Diamond M."/>
            <person name="Durham M.E."/>
            <person name="Foxe J.M."/>
            <person name="Go M."/>
            <person name="Henderson B.A."/>
            <person name="Jones I.B."/>
            <person name="McGettigan J.A."/>
            <person name="Micheletti S.J."/>
            <person name="Nasrallah M.E."/>
            <person name="Ortiz D."/>
            <person name="Piller C.R."/>
            <person name="Privatt S.R."/>
            <person name="Schneider S.L."/>
            <person name="Sharp S."/>
            <person name="Smith T.C."/>
            <person name="Stanton J.D."/>
            <person name="Ullery H.E."/>
            <person name="Wilson R.J."/>
            <person name="Serrano M.G."/>
            <person name="Buck G."/>
            <person name="Lee V."/>
            <person name="Wang Y."/>
            <person name="Carvalho R."/>
            <person name="Voegtly L."/>
            <person name="Shi R."/>
            <person name="Duckworth R."/>
            <person name="Johnson A."/>
            <person name="Loviza R."/>
            <person name="Walstead R."/>
            <person name="Shah Z."/>
            <person name="Kiflezghi M."/>
            <person name="Wade K."/>
            <person name="Ball S.L."/>
            <person name="Bradley K.W."/>
            <person name="Asai D.J."/>
            <person name="Bowman C.A."/>
            <person name="Russell D.A."/>
            <person name="Pope W.H."/>
            <person name="Jacobs-Sera D."/>
            <person name="Hendrix R.W."/>
            <person name="Hatfull G.F."/>
        </authorList>
    </citation>
    <scope>NUCLEOTIDE SEQUENCE</scope>
</reference>
<evidence type="ECO:0000259" key="2">
    <source>
        <dbReference type="PROSITE" id="PS51786"/>
    </source>
</evidence>
<accession>A0A2P2C858</accession>
<dbReference type="InterPro" id="IPR020568">
    <property type="entry name" value="Ribosomal_Su5_D2-typ_SF"/>
</dbReference>
<feature type="domain" description="Lon proteolytic" evidence="2">
    <location>
        <begin position="235"/>
        <end position="335"/>
    </location>
</feature>
<dbReference type="InterPro" id="IPR014721">
    <property type="entry name" value="Ribsml_uS5_D2-typ_fold_subgr"/>
</dbReference>
<dbReference type="PROSITE" id="PS51786">
    <property type="entry name" value="LON_PROTEOLYTIC"/>
    <property type="match status" value="1"/>
</dbReference>
<dbReference type="Pfam" id="PF05362">
    <property type="entry name" value="Lon_C"/>
    <property type="match status" value="1"/>
</dbReference>
<dbReference type="SUPFAM" id="SSF54211">
    <property type="entry name" value="Ribosomal protein S5 domain 2-like"/>
    <property type="match status" value="1"/>
</dbReference>
<dbReference type="Pfam" id="PF13180">
    <property type="entry name" value="PDZ_2"/>
    <property type="match status" value="1"/>
</dbReference>
<dbReference type="PROSITE" id="PS50106">
    <property type="entry name" value="PDZ"/>
    <property type="match status" value="1"/>
</dbReference>
<sequence>MTRRTLAGLIAVPLLLVLSFAAVLLPVPYVTYSPGLTVDVLASQKGEEIVQVTGRRTYRTDGELRMTTVYVTQPDGRVGLLDAMGAWLDDERAIYPHDAVYPSGETAEQSQTESAIEMVSSQDAATAVALTELGYDIEPVVEVLNVTKGLPADGKLKVRDVFLEVNGVTITSAEQVAKEIQKVKKGDSVKFLVQRGGKEVDVAVTPQLVDGALRVGVTPGPGYTFPFQVSVNIPENIGGPSAGLMFSLAIYDTLTPGSLTGGAIVAGTGTIDTTGKVGPIGGIQQKVVAANRSGAELFLVPKANCADALNAPNDTGMRLVKATTMHEAREAIADWVKDPDAPLPSCEVN</sequence>
<feature type="domain" description="PDZ" evidence="1">
    <location>
        <begin position="115"/>
        <end position="195"/>
    </location>
</feature>
<gene>
    <name evidence="3" type="ORF">NOCA2480143</name>
</gene>
<organism evidence="3">
    <name type="scientific">metagenome</name>
    <dbReference type="NCBI Taxonomy" id="256318"/>
    <lineage>
        <taxon>unclassified sequences</taxon>
        <taxon>metagenomes</taxon>
    </lineage>
</organism>
<protein>
    <submittedName>
        <fullName evidence="3">PDZ/DHR/GLGF domain protein</fullName>
    </submittedName>
</protein>
<dbReference type="InterPro" id="IPR008269">
    <property type="entry name" value="Lon_proteolytic"/>
</dbReference>
<dbReference type="GO" id="GO:0006508">
    <property type="term" value="P:proteolysis"/>
    <property type="evidence" value="ECO:0007669"/>
    <property type="project" value="InterPro"/>
</dbReference>
<evidence type="ECO:0000259" key="1">
    <source>
        <dbReference type="PROSITE" id="PS50106"/>
    </source>
</evidence>
<dbReference type="GO" id="GO:0004252">
    <property type="term" value="F:serine-type endopeptidase activity"/>
    <property type="evidence" value="ECO:0007669"/>
    <property type="project" value="InterPro"/>
</dbReference>
<dbReference type="EMBL" id="CZKA01000043">
    <property type="protein sequence ID" value="CUR58179.1"/>
    <property type="molecule type" value="Genomic_DNA"/>
</dbReference>
<dbReference type="GO" id="GO:0030163">
    <property type="term" value="P:protein catabolic process"/>
    <property type="evidence" value="ECO:0007669"/>
    <property type="project" value="InterPro"/>
</dbReference>
<dbReference type="Gene3D" id="3.30.230.10">
    <property type="match status" value="1"/>
</dbReference>
<dbReference type="SMART" id="SM00228">
    <property type="entry name" value="PDZ"/>
    <property type="match status" value="1"/>
</dbReference>
<proteinExistence type="predicted"/>
<evidence type="ECO:0000313" key="3">
    <source>
        <dbReference type="EMBL" id="CUR58179.1"/>
    </source>
</evidence>
<dbReference type="AlphaFoldDB" id="A0A2P2C858"/>
<dbReference type="GO" id="GO:0004176">
    <property type="term" value="F:ATP-dependent peptidase activity"/>
    <property type="evidence" value="ECO:0007669"/>
    <property type="project" value="InterPro"/>
</dbReference>
<dbReference type="InterPro" id="IPR027065">
    <property type="entry name" value="Lon_Prtase"/>
</dbReference>
<dbReference type="InterPro" id="IPR001478">
    <property type="entry name" value="PDZ"/>
</dbReference>
<dbReference type="SUPFAM" id="SSF50156">
    <property type="entry name" value="PDZ domain-like"/>
    <property type="match status" value="1"/>
</dbReference>
<dbReference type="PANTHER" id="PTHR10046">
    <property type="entry name" value="ATP DEPENDENT LON PROTEASE FAMILY MEMBER"/>
    <property type="match status" value="1"/>
</dbReference>
<dbReference type="GO" id="GO:0005524">
    <property type="term" value="F:ATP binding"/>
    <property type="evidence" value="ECO:0007669"/>
    <property type="project" value="InterPro"/>
</dbReference>
<dbReference type="InterPro" id="IPR036034">
    <property type="entry name" value="PDZ_sf"/>
</dbReference>